<dbReference type="OrthoDB" id="534666at2759"/>
<dbReference type="FunFam" id="3.40.390.10:FF:000074">
    <property type="entry name" value="Metalloprotease"/>
    <property type="match status" value="1"/>
</dbReference>
<evidence type="ECO:0000256" key="4">
    <source>
        <dbReference type="ARBA" id="ARBA00022801"/>
    </source>
</evidence>
<keyword evidence="2 7" id="KW-0645">Protease</keyword>
<evidence type="ECO:0000256" key="7">
    <source>
        <dbReference type="RuleBase" id="RU003435"/>
    </source>
</evidence>
<organism evidence="10 11">
    <name type="scientific">Thelonectria olida</name>
    <dbReference type="NCBI Taxonomy" id="1576542"/>
    <lineage>
        <taxon>Eukaryota</taxon>
        <taxon>Fungi</taxon>
        <taxon>Dikarya</taxon>
        <taxon>Ascomycota</taxon>
        <taxon>Pezizomycotina</taxon>
        <taxon>Sordariomycetes</taxon>
        <taxon>Hypocreomycetidae</taxon>
        <taxon>Hypocreales</taxon>
        <taxon>Nectriaceae</taxon>
        <taxon>Thelonectria</taxon>
    </lineage>
</organism>
<dbReference type="Proteomes" id="UP000777438">
    <property type="component" value="Unassembled WGS sequence"/>
</dbReference>
<evidence type="ECO:0000256" key="8">
    <source>
        <dbReference type="SAM" id="MobiDB-lite"/>
    </source>
</evidence>
<dbReference type="PANTHER" id="PTHR11804:SF84">
    <property type="entry name" value="SACCHAROLYSIN"/>
    <property type="match status" value="1"/>
</dbReference>
<evidence type="ECO:0000256" key="2">
    <source>
        <dbReference type="ARBA" id="ARBA00022670"/>
    </source>
</evidence>
<dbReference type="Gene3D" id="1.20.1050.40">
    <property type="entry name" value="Endopeptidase. Chain P, domain 1"/>
    <property type="match status" value="1"/>
</dbReference>
<dbReference type="InterPro" id="IPR024077">
    <property type="entry name" value="Neurolysin/TOP_dom2"/>
</dbReference>
<reference evidence="10 11" key="1">
    <citation type="journal article" date="2021" name="Nat. Commun.">
        <title>Genetic determinants of endophytism in the Arabidopsis root mycobiome.</title>
        <authorList>
            <person name="Mesny F."/>
            <person name="Miyauchi S."/>
            <person name="Thiergart T."/>
            <person name="Pickel B."/>
            <person name="Atanasova L."/>
            <person name="Karlsson M."/>
            <person name="Huettel B."/>
            <person name="Barry K.W."/>
            <person name="Haridas S."/>
            <person name="Chen C."/>
            <person name="Bauer D."/>
            <person name="Andreopoulos W."/>
            <person name="Pangilinan J."/>
            <person name="LaButti K."/>
            <person name="Riley R."/>
            <person name="Lipzen A."/>
            <person name="Clum A."/>
            <person name="Drula E."/>
            <person name="Henrissat B."/>
            <person name="Kohler A."/>
            <person name="Grigoriev I.V."/>
            <person name="Martin F.M."/>
            <person name="Hacquard S."/>
        </authorList>
    </citation>
    <scope>NUCLEOTIDE SEQUENCE [LARGE SCALE GENOMIC DNA]</scope>
    <source>
        <strain evidence="10 11">MPI-CAGE-CH-0241</strain>
    </source>
</reference>
<keyword evidence="5 7" id="KW-0862">Zinc</keyword>
<evidence type="ECO:0000256" key="5">
    <source>
        <dbReference type="ARBA" id="ARBA00022833"/>
    </source>
</evidence>
<dbReference type="InterPro" id="IPR024080">
    <property type="entry name" value="Neurolysin/TOP_N"/>
</dbReference>
<evidence type="ECO:0000313" key="11">
    <source>
        <dbReference type="Proteomes" id="UP000777438"/>
    </source>
</evidence>
<comment type="cofactor">
    <cofactor evidence="7">
        <name>Zn(2+)</name>
        <dbReference type="ChEBI" id="CHEBI:29105"/>
    </cofactor>
    <text evidence="7">Binds 1 zinc ion.</text>
</comment>
<keyword evidence="3 7" id="KW-0479">Metal-binding</keyword>
<protein>
    <submittedName>
        <fullName evidence="10">Metallopeptidase MepB</fullName>
    </submittedName>
</protein>
<evidence type="ECO:0000313" key="10">
    <source>
        <dbReference type="EMBL" id="KAH6884602.1"/>
    </source>
</evidence>
<dbReference type="AlphaFoldDB" id="A0A9P8VZA5"/>
<sequence length="722" mass="82374">MTSAERLQTSTQPPPVFTGSPSSILEDTKRLIKQSREVQRQILENVKPEAATFANVLLPLAQSENATALESHILVFYRSASADPELREASREAQNLLDEAAVDTAMNDSLFKLVHAVLEKHEPLDPESLHLLKKRYKSHVKNGLKLPLGPLRDRFKTIQGRLSQLATDFRENVAEAGGLWFNREELDGVPESASSRFEQGQEDNPGKVRVTFRPPDFYPVMRYANREQTRRHLFLAENNKCNRNIPVFREAVILRDEAARLLGYANHAALRIEDKMAKTPETVDAFLKDLQSRLFEGGRQELVKLKELKKKDLQSRGETFDGRFYVWDTSYYHRLMLEEQYAVDHQKIAEYFPVQTTIAGMFEIVQHLFGLQISQLHVDERHTWHPDVEMFSVWNNQQLGGKFLGYLYLDLFSHDGKIANAANFNLVPGFVREGGTRQCPATALVCNFPKPSPESPTLLRHDEVVILFHELGHAIHDLVSKVTYACFHGTEVAVDFGEAPSQMLEYWCWIPSQLKGLSKHFSSLSEEYLTFWRENNIEKQRPPELIPDHLVDSLVQAKHVNEAVSQLSQISLGVFDMAVHEPESHATIERMDISATFNKIRRDILPMDGPETQGLGDEWGHPQTRLTHLMGEYDAGYYGYLFSKVYAADMFFTVFGENPMDPEEGIRYRYGILEKGGSQDEMKTLVDFLGRRPGTQPFHEELGLASFEYDSQLLEPSLSFSV</sequence>
<comment type="similarity">
    <text evidence="1 7">Belongs to the peptidase M3 family.</text>
</comment>
<keyword evidence="4 7" id="KW-0378">Hydrolase</keyword>
<accession>A0A9P8VZA5</accession>
<evidence type="ECO:0000256" key="6">
    <source>
        <dbReference type="ARBA" id="ARBA00023049"/>
    </source>
</evidence>
<keyword evidence="11" id="KW-1185">Reference proteome</keyword>
<dbReference type="CDD" id="cd06455">
    <property type="entry name" value="M3A_TOP"/>
    <property type="match status" value="1"/>
</dbReference>
<evidence type="ECO:0000256" key="3">
    <source>
        <dbReference type="ARBA" id="ARBA00022723"/>
    </source>
</evidence>
<dbReference type="InterPro" id="IPR024079">
    <property type="entry name" value="MetalloPept_cat_dom_sf"/>
</dbReference>
<dbReference type="GO" id="GO:0046872">
    <property type="term" value="F:metal ion binding"/>
    <property type="evidence" value="ECO:0007669"/>
    <property type="project" value="UniProtKB-UniRule"/>
</dbReference>
<dbReference type="Pfam" id="PF01432">
    <property type="entry name" value="Peptidase_M3"/>
    <property type="match status" value="1"/>
</dbReference>
<evidence type="ECO:0000256" key="1">
    <source>
        <dbReference type="ARBA" id="ARBA00006040"/>
    </source>
</evidence>
<dbReference type="GO" id="GO:0004222">
    <property type="term" value="F:metalloendopeptidase activity"/>
    <property type="evidence" value="ECO:0007669"/>
    <property type="project" value="InterPro"/>
</dbReference>
<dbReference type="InterPro" id="IPR045090">
    <property type="entry name" value="Pept_M3A_M3B"/>
</dbReference>
<dbReference type="SUPFAM" id="SSF55486">
    <property type="entry name" value="Metalloproteases ('zincins'), catalytic domain"/>
    <property type="match status" value="1"/>
</dbReference>
<dbReference type="GO" id="GO:0005758">
    <property type="term" value="C:mitochondrial intermembrane space"/>
    <property type="evidence" value="ECO:0007669"/>
    <property type="project" value="TreeGrafter"/>
</dbReference>
<dbReference type="GO" id="GO:0006508">
    <property type="term" value="P:proteolysis"/>
    <property type="evidence" value="ECO:0007669"/>
    <property type="project" value="UniProtKB-KW"/>
</dbReference>
<name>A0A9P8VZA5_9HYPO</name>
<dbReference type="Gene3D" id="1.10.1370.10">
    <property type="entry name" value="Neurolysin, domain 3"/>
    <property type="match status" value="1"/>
</dbReference>
<evidence type="ECO:0000259" key="9">
    <source>
        <dbReference type="Pfam" id="PF01432"/>
    </source>
</evidence>
<feature type="compositionally biased region" description="Polar residues" evidence="8">
    <location>
        <begin position="1"/>
        <end position="11"/>
    </location>
</feature>
<dbReference type="PANTHER" id="PTHR11804">
    <property type="entry name" value="PROTEASE M3 THIMET OLIGOPEPTIDASE-RELATED"/>
    <property type="match status" value="1"/>
</dbReference>
<dbReference type="InterPro" id="IPR001567">
    <property type="entry name" value="Pept_M3A_M3B_dom"/>
</dbReference>
<dbReference type="Gene3D" id="3.40.390.10">
    <property type="entry name" value="Collagenase (Catalytic Domain)"/>
    <property type="match status" value="1"/>
</dbReference>
<dbReference type="GO" id="GO:0006518">
    <property type="term" value="P:peptide metabolic process"/>
    <property type="evidence" value="ECO:0007669"/>
    <property type="project" value="TreeGrafter"/>
</dbReference>
<dbReference type="EMBL" id="JAGPYM010000020">
    <property type="protein sequence ID" value="KAH6884602.1"/>
    <property type="molecule type" value="Genomic_DNA"/>
</dbReference>
<gene>
    <name evidence="10" type="ORF">B0T10DRAFT_410064</name>
</gene>
<feature type="domain" description="Peptidase M3A/M3B catalytic" evidence="9">
    <location>
        <begin position="220"/>
        <end position="703"/>
    </location>
</feature>
<feature type="region of interest" description="Disordered" evidence="8">
    <location>
        <begin position="1"/>
        <end position="23"/>
    </location>
</feature>
<proteinExistence type="inferred from homology"/>
<comment type="caution">
    <text evidence="10">The sequence shown here is derived from an EMBL/GenBank/DDBJ whole genome shotgun (WGS) entry which is preliminary data.</text>
</comment>
<keyword evidence="6 7" id="KW-0482">Metalloprotease</keyword>